<name>A0AAV7HZ29_COTGL</name>
<accession>A0AAV7HZ29</accession>
<feature type="region of interest" description="Disordered" evidence="1">
    <location>
        <begin position="69"/>
        <end position="107"/>
    </location>
</feature>
<organism evidence="2 3">
    <name type="scientific">Cotesia glomerata</name>
    <name type="common">Lepidopteran parasitic wasp</name>
    <name type="synonym">Apanteles glomeratus</name>
    <dbReference type="NCBI Taxonomy" id="32391"/>
    <lineage>
        <taxon>Eukaryota</taxon>
        <taxon>Metazoa</taxon>
        <taxon>Ecdysozoa</taxon>
        <taxon>Arthropoda</taxon>
        <taxon>Hexapoda</taxon>
        <taxon>Insecta</taxon>
        <taxon>Pterygota</taxon>
        <taxon>Neoptera</taxon>
        <taxon>Endopterygota</taxon>
        <taxon>Hymenoptera</taxon>
        <taxon>Apocrita</taxon>
        <taxon>Ichneumonoidea</taxon>
        <taxon>Braconidae</taxon>
        <taxon>Microgastrinae</taxon>
        <taxon>Cotesia</taxon>
    </lineage>
</organism>
<keyword evidence="3" id="KW-1185">Reference proteome</keyword>
<dbReference type="EMBL" id="JAHXZJ010002609">
    <property type="protein sequence ID" value="KAH0540192.1"/>
    <property type="molecule type" value="Genomic_DNA"/>
</dbReference>
<evidence type="ECO:0000313" key="3">
    <source>
        <dbReference type="Proteomes" id="UP000826195"/>
    </source>
</evidence>
<dbReference type="Proteomes" id="UP000826195">
    <property type="component" value="Unassembled WGS sequence"/>
</dbReference>
<sequence>MTVNNGSIRMMYTMYIKFFNFLLRLGTDGLRHAVWWQKDKLLIAYNGRLFGAKNTDLQEPRLKRRLERHTRIESTKKQNQLDVSNMEIDDEKNQEDDDINNGDDTSAMHCDVQPVASSFGGKEIGIQVETAFYTTTFMDFVEHGK</sequence>
<dbReference type="AlphaFoldDB" id="A0AAV7HZ29"/>
<proteinExistence type="predicted"/>
<reference evidence="2 3" key="1">
    <citation type="journal article" date="2021" name="J. Hered.">
        <title>A chromosome-level genome assembly of the parasitoid wasp, Cotesia glomerata (Hymenoptera: Braconidae).</title>
        <authorList>
            <person name="Pinto B.J."/>
            <person name="Weis J.J."/>
            <person name="Gamble T."/>
            <person name="Ode P.J."/>
            <person name="Paul R."/>
            <person name="Zaspel J.M."/>
        </authorList>
    </citation>
    <scope>NUCLEOTIDE SEQUENCE [LARGE SCALE GENOMIC DNA]</scope>
    <source>
        <strain evidence="2">CgM1</strain>
    </source>
</reference>
<evidence type="ECO:0000313" key="2">
    <source>
        <dbReference type="EMBL" id="KAH0540192.1"/>
    </source>
</evidence>
<comment type="caution">
    <text evidence="2">The sequence shown here is derived from an EMBL/GenBank/DDBJ whole genome shotgun (WGS) entry which is preliminary data.</text>
</comment>
<evidence type="ECO:0000256" key="1">
    <source>
        <dbReference type="SAM" id="MobiDB-lite"/>
    </source>
</evidence>
<gene>
    <name evidence="2" type="ORF">KQX54_014362</name>
</gene>
<feature type="compositionally biased region" description="Acidic residues" evidence="1">
    <location>
        <begin position="87"/>
        <end position="101"/>
    </location>
</feature>
<protein>
    <submittedName>
        <fullName evidence="2">Uncharacterized protein</fullName>
    </submittedName>
</protein>